<protein>
    <submittedName>
        <fullName evidence="2">Uncharacterized protein</fullName>
    </submittedName>
</protein>
<reference evidence="3" key="1">
    <citation type="journal article" date="2015" name="PLoS Genet.">
        <title>Genome Sequence and Transcriptome Analyses of Chrysochromulina tobin: Metabolic Tools for Enhanced Algal Fitness in the Prominent Order Prymnesiales (Haptophyceae).</title>
        <authorList>
            <person name="Hovde B.T."/>
            <person name="Deodato C.R."/>
            <person name="Hunsperger H.M."/>
            <person name="Ryken S.A."/>
            <person name="Yost W."/>
            <person name="Jha R.K."/>
            <person name="Patterson J."/>
            <person name="Monnat R.J. Jr."/>
            <person name="Barlow S.B."/>
            <person name="Starkenburg S.R."/>
            <person name="Cattolico R.A."/>
        </authorList>
    </citation>
    <scope>NUCLEOTIDE SEQUENCE</scope>
    <source>
        <strain evidence="3">CCMP291</strain>
    </source>
</reference>
<evidence type="ECO:0000256" key="1">
    <source>
        <dbReference type="SAM" id="MobiDB-lite"/>
    </source>
</evidence>
<sequence>MTKPRLCSTLRVVIEKVDDCPGPRDLEQRAKAAEQHVTAVEQRRAKAAEQHATAVEQTAAAAEQRAAAAEEQAEMELQRAEVAERNCENAHDEYRAAAETVAT</sequence>
<evidence type="ECO:0000313" key="2">
    <source>
        <dbReference type="EMBL" id="KOO25995.1"/>
    </source>
</evidence>
<accession>A0A0M0JHR6</accession>
<dbReference type="AlphaFoldDB" id="A0A0M0JHR6"/>
<gene>
    <name evidence="2" type="ORF">Ctob_000262</name>
</gene>
<proteinExistence type="predicted"/>
<feature type="compositionally biased region" description="Low complexity" evidence="1">
    <location>
        <begin position="50"/>
        <end position="70"/>
    </location>
</feature>
<organism evidence="2 3">
    <name type="scientific">Chrysochromulina tobinii</name>
    <dbReference type="NCBI Taxonomy" id="1460289"/>
    <lineage>
        <taxon>Eukaryota</taxon>
        <taxon>Haptista</taxon>
        <taxon>Haptophyta</taxon>
        <taxon>Prymnesiophyceae</taxon>
        <taxon>Prymnesiales</taxon>
        <taxon>Chrysochromulinaceae</taxon>
        <taxon>Chrysochromulina</taxon>
    </lineage>
</organism>
<dbReference type="EMBL" id="JWZX01002904">
    <property type="protein sequence ID" value="KOO25995.1"/>
    <property type="molecule type" value="Genomic_DNA"/>
</dbReference>
<evidence type="ECO:0000313" key="3">
    <source>
        <dbReference type="Proteomes" id="UP000037460"/>
    </source>
</evidence>
<keyword evidence="3" id="KW-1185">Reference proteome</keyword>
<comment type="caution">
    <text evidence="2">The sequence shown here is derived from an EMBL/GenBank/DDBJ whole genome shotgun (WGS) entry which is preliminary data.</text>
</comment>
<name>A0A0M0JHR6_9EUKA</name>
<feature type="region of interest" description="Disordered" evidence="1">
    <location>
        <begin position="28"/>
        <end position="74"/>
    </location>
</feature>
<dbReference type="Proteomes" id="UP000037460">
    <property type="component" value="Unassembled WGS sequence"/>
</dbReference>